<dbReference type="Pfam" id="PF24606">
    <property type="entry name" value="CEMIP_beta-hel"/>
    <property type="match status" value="1"/>
</dbReference>
<dbReference type="eggNOG" id="ENOG502QT0K">
    <property type="taxonomic scope" value="Eukaryota"/>
</dbReference>
<dbReference type="SMART" id="SM01225">
    <property type="entry name" value="G8"/>
    <property type="match status" value="1"/>
</dbReference>
<dbReference type="InterPro" id="IPR052252">
    <property type="entry name" value="CEMIP/CEMIP2"/>
</dbReference>
<dbReference type="STRING" id="5762.D2VDH7"/>
<evidence type="ECO:0000256" key="2">
    <source>
        <dbReference type="SAM" id="SignalP"/>
    </source>
</evidence>
<dbReference type="InterPro" id="IPR055401">
    <property type="entry name" value="CEMIP_beta-hel_dom"/>
</dbReference>
<dbReference type="KEGG" id="ngr:NAEGRDRAFT_66848"/>
<keyword evidence="2" id="KW-0732">Signal</keyword>
<evidence type="ECO:0000313" key="5">
    <source>
        <dbReference type="Proteomes" id="UP000006671"/>
    </source>
</evidence>
<dbReference type="InterPro" id="IPR019316">
    <property type="entry name" value="G8_domain"/>
</dbReference>
<dbReference type="Proteomes" id="UP000006671">
    <property type="component" value="Unassembled WGS sequence"/>
</dbReference>
<reference evidence="4 5" key="1">
    <citation type="journal article" date="2010" name="Cell">
        <title>The genome of Naegleria gruberi illuminates early eukaryotic versatility.</title>
        <authorList>
            <person name="Fritz-Laylin L.K."/>
            <person name="Prochnik S.E."/>
            <person name="Ginger M.L."/>
            <person name="Dacks J.B."/>
            <person name="Carpenter M.L."/>
            <person name="Field M.C."/>
            <person name="Kuo A."/>
            <person name="Paredez A."/>
            <person name="Chapman J."/>
            <person name="Pham J."/>
            <person name="Shu S."/>
            <person name="Neupane R."/>
            <person name="Cipriano M."/>
            <person name="Mancuso J."/>
            <person name="Tu H."/>
            <person name="Salamov A."/>
            <person name="Lindquist E."/>
            <person name="Shapiro H."/>
            <person name="Lucas S."/>
            <person name="Grigoriev I.V."/>
            <person name="Cande W.Z."/>
            <person name="Fulton C."/>
            <person name="Rokhsar D.S."/>
            <person name="Dawson S.C."/>
        </authorList>
    </citation>
    <scope>NUCLEOTIDE SEQUENCE [LARGE SCALE GENOMIC DNA]</scope>
    <source>
        <strain evidence="4 5">NEG-M</strain>
    </source>
</reference>
<dbReference type="EMBL" id="GG738864">
    <property type="protein sequence ID" value="EFC45237.1"/>
    <property type="molecule type" value="Genomic_DNA"/>
</dbReference>
<dbReference type="InParanoid" id="D2VDH7"/>
<evidence type="ECO:0000313" key="4">
    <source>
        <dbReference type="EMBL" id="EFC45237.1"/>
    </source>
</evidence>
<evidence type="ECO:0000259" key="3">
    <source>
        <dbReference type="PROSITE" id="PS51484"/>
    </source>
</evidence>
<protein>
    <recommendedName>
        <fullName evidence="3">G8 domain-containing protein</fullName>
    </recommendedName>
</protein>
<gene>
    <name evidence="4" type="ORF">NAEGRDRAFT_66848</name>
</gene>
<dbReference type="OMA" id="HWHDPST"/>
<dbReference type="VEuPathDB" id="AmoebaDB:NAEGRDRAFT_66848"/>
<feature type="domain" description="G8" evidence="3">
    <location>
        <begin position="43"/>
        <end position="169"/>
    </location>
</feature>
<dbReference type="PANTHER" id="PTHR15535">
    <property type="entry name" value="TRANSMEMBRANE PROTEIN 2-RELATED"/>
    <property type="match status" value="1"/>
</dbReference>
<feature type="chain" id="PRO_5003038461" description="G8 domain-containing protein" evidence="2">
    <location>
        <begin position="28"/>
        <end position="1264"/>
    </location>
</feature>
<keyword evidence="1" id="KW-0325">Glycoprotein</keyword>
<feature type="signal peptide" evidence="2">
    <location>
        <begin position="1"/>
        <end position="27"/>
    </location>
</feature>
<accession>D2VDH7</accession>
<organism evidence="5">
    <name type="scientific">Naegleria gruberi</name>
    <name type="common">Amoeba</name>
    <dbReference type="NCBI Taxonomy" id="5762"/>
    <lineage>
        <taxon>Eukaryota</taxon>
        <taxon>Discoba</taxon>
        <taxon>Heterolobosea</taxon>
        <taxon>Tetramitia</taxon>
        <taxon>Eutetramitia</taxon>
        <taxon>Vahlkampfiidae</taxon>
        <taxon>Naegleria</taxon>
    </lineage>
</organism>
<dbReference type="PROSITE" id="PS51484">
    <property type="entry name" value="G8"/>
    <property type="match status" value="1"/>
</dbReference>
<dbReference type="GeneID" id="8850366"/>
<dbReference type="AlphaFoldDB" id="D2VDH7"/>
<sequence length="1264" mass="141288">MLSKVFLLQACIGTCLLCLFMLGMVSGQCPHQKTGLVNFSSLVGWNVANSDILITKAVKLNDSPPNKLRSITIKSGGSLIFDNVNLNLDLNFIRVEQNASFIMGSSSCPITSKIVMTFYGDRVNSSVNDMGSDPFDGSNLGSKGIAFLSGSIVQIFGKIDGPSWTEIVKNATKGSNQLVLRDSVAWKVGDSIVIASTDYGEVYDYRTQKETSLNWAIGEPFPNQNEERKIVQLLNGNKTIVLDVPLNYTHFASDNGKIRAEDLIMNYSSETSLFGGHFIIRLVDKFNMEGVEITRFGQQGLMGRYSFHFHLLQSKPAGLNFTVKDNSVHHSYQRCYVVHDTHYILLQNNVCYRAYGHMYFLEDGSEYGNQFISNLGIDPIPISKENSKRLIPSDTSVSVFWITNPNNTFIGNHAVGGRFPFWFSLPSFPTGLSALRYPAGSVNPRTAPTKPFEYNVAHSSNGNGLHIDDFEKADGNSEIVAFYTNNAVYSNFVSYKNRVFGVWCRGGYLRFDNLYLTDNKIAMNAPVGATLTEDSIFIGESENVGEYSYRPTVDLGKRTRPALYSSTLLDIIKGYEHYDIGGPQYLNNITFINFVTDSYKYAGALSSRAANFKLQTKNKFSNLKFINSNRYFAFPYTYPTSYDNMKGIAMMDMDGTTTNITSFGGWIVGNETIRNFPQCQLRNDWNAYQCPFFGESYSHLRITTWNWPTLNTTGKDGVKRPELADYTKPGTRMYLVDLLRNRQADLTGAYLTGPMDYYLQNNVINRGFYGLRWPYDIPTPKNFSIALDSSATNDWLVLAIQYPRNSNFSIKYSTNSNKMVAASNFTTMFKDPTNYYYYDGSTEHLYVKLQNQASRTSYKLYDIFVDYSSSGGISLNATCPNDNCAPSQFSNPKNPGATYKALMREDRFVGRLETCQQSNIQPLASGSTVGGGLVFAFLDTEAASLDFTVPHSLSSIVTSLDVGFGQPGKEDYIATPTSKTVPYSQSRFGYKLSYEEWNYLLQGKMFVKLSTSENPNGHLRAQLYLSNGTSTSCNLPPLVSSVKPCDSPNVKNSSHVISIYNEASALSGEWSLTAYSPTDVRNSFFNVSYSPAICGNTSLHFGLRKGDISFNKIGPKLFVDTSIYKYFELFIKTANPIYSIQSIGFVFSYYNNSKLVEAGRYVATTSNFQHLYKIDGNRATRVRIPVSSLSFDPVQLIQRITIYLVDQTNYVEFLVDNMRFVGMEGKTETTERTMTISQCKNYGSVSSCGSLVNPDPDPLGIRNL</sequence>
<name>D2VDH7_NAEGR</name>
<dbReference type="RefSeq" id="XP_002677981.1">
    <property type="nucleotide sequence ID" value="XM_002677935.1"/>
</dbReference>
<keyword evidence="5" id="KW-1185">Reference proteome</keyword>
<proteinExistence type="predicted"/>
<evidence type="ECO:0000256" key="1">
    <source>
        <dbReference type="ARBA" id="ARBA00023180"/>
    </source>
</evidence>
<dbReference type="Pfam" id="PF10162">
    <property type="entry name" value="G8"/>
    <property type="match status" value="1"/>
</dbReference>
<dbReference type="OrthoDB" id="120976at2759"/>